<feature type="transmembrane region" description="Helical" evidence="2">
    <location>
        <begin position="206"/>
        <end position="229"/>
    </location>
</feature>
<proteinExistence type="predicted"/>
<keyword evidence="2" id="KW-0812">Transmembrane</keyword>
<keyword evidence="2" id="KW-0472">Membrane</keyword>
<sequence length="259" mass="28220">MFKNRDNSRARKRIIITVVVTVLAFDAVFLGRSDISSIGVRETSSSQSRQTRLYSNADIVEFLLFSTGRVVDDHQDLRRMDAGSIANSDKQRKEISIRLANCMQALDPEFDPQFRDGIQSGDPYRFEHSIERFKTDAKTWSSTRTLPRACPPAPQPPPPPTSDGGGGGWFKVQGDVVLWHVVAGANVAAAAVSVTVLGVINVAVAALQAALVATTVVVGAELVFVPILITYQFERQPAQFDTDEAIARLASELKFDASA</sequence>
<feature type="compositionally biased region" description="Pro residues" evidence="1">
    <location>
        <begin position="149"/>
        <end position="161"/>
    </location>
</feature>
<evidence type="ECO:0000256" key="2">
    <source>
        <dbReference type="SAM" id="Phobius"/>
    </source>
</evidence>
<dbReference type="Pfam" id="PF26137">
    <property type="entry name" value="Toxin_SdpC"/>
    <property type="match status" value="1"/>
</dbReference>
<dbReference type="Proteomes" id="UP000045782">
    <property type="component" value="Unassembled WGS sequence"/>
</dbReference>
<dbReference type="EMBL" id="CSWP01000003">
    <property type="protein sequence ID" value="CPV44812.1"/>
    <property type="molecule type" value="Genomic_DNA"/>
</dbReference>
<keyword evidence="2" id="KW-1133">Transmembrane helix</keyword>
<reference evidence="3 4" key="1">
    <citation type="submission" date="2015-03" db="EMBL/GenBank/DDBJ databases">
        <authorList>
            <person name="Murphy D."/>
        </authorList>
    </citation>
    <scope>NUCLEOTIDE SEQUENCE [LARGE SCALE GENOMIC DNA]</scope>
    <source>
        <strain evidence="3 4">PAP088</strain>
    </source>
</reference>
<gene>
    <name evidence="3" type="ORF">ERS075579_01570</name>
</gene>
<evidence type="ECO:0000313" key="4">
    <source>
        <dbReference type="Proteomes" id="UP000045782"/>
    </source>
</evidence>
<evidence type="ECO:0000256" key="1">
    <source>
        <dbReference type="SAM" id="MobiDB-lite"/>
    </source>
</evidence>
<dbReference type="AlphaFoldDB" id="A0A0U0ZJ06"/>
<feature type="transmembrane region" description="Helical" evidence="2">
    <location>
        <begin position="177"/>
        <end position="200"/>
    </location>
</feature>
<feature type="region of interest" description="Disordered" evidence="1">
    <location>
        <begin position="141"/>
        <end position="167"/>
    </location>
</feature>
<accession>A0A0U0ZJ06</accession>
<evidence type="ECO:0000313" key="3">
    <source>
        <dbReference type="EMBL" id="CPV44812.1"/>
    </source>
</evidence>
<dbReference type="InterPro" id="IPR023888">
    <property type="entry name" value="SdpC-like"/>
</dbReference>
<dbReference type="RefSeq" id="WP_207194765.1">
    <property type="nucleotide sequence ID" value="NZ_JAAZWG010000001.1"/>
</dbReference>
<feature type="transmembrane region" description="Helical" evidence="2">
    <location>
        <begin position="12"/>
        <end position="33"/>
    </location>
</feature>
<name>A0A0U0ZJ06_9MYCO</name>
<protein>
    <submittedName>
        <fullName evidence="3">Antimicrobial peptide, SdpC family</fullName>
    </submittedName>
</protein>
<organism evidence="3 4">
    <name type="scientific">Mycobacteroides abscessus</name>
    <dbReference type="NCBI Taxonomy" id="36809"/>
    <lineage>
        <taxon>Bacteria</taxon>
        <taxon>Bacillati</taxon>
        <taxon>Actinomycetota</taxon>
        <taxon>Actinomycetes</taxon>
        <taxon>Mycobacteriales</taxon>
        <taxon>Mycobacteriaceae</taxon>
        <taxon>Mycobacteroides</taxon>
    </lineage>
</organism>